<dbReference type="PANTHER" id="PTHR43619">
    <property type="entry name" value="S-ADENOSYL-L-METHIONINE-DEPENDENT METHYLTRANSFERASE YKTD-RELATED"/>
    <property type="match status" value="1"/>
</dbReference>
<evidence type="ECO:0000256" key="1">
    <source>
        <dbReference type="ARBA" id="ARBA00003907"/>
    </source>
</evidence>
<comment type="caution">
    <text evidence="7">The sequence shown here is derived from an EMBL/GenBank/DDBJ whole genome shotgun (WGS) entry which is preliminary data.</text>
</comment>
<dbReference type="RefSeq" id="WP_070355155.1">
    <property type="nucleotide sequence ID" value="NZ_CP043474.1"/>
</dbReference>
<evidence type="ECO:0000256" key="2">
    <source>
        <dbReference type="ARBA" id="ARBA00008138"/>
    </source>
</evidence>
<dbReference type="SUPFAM" id="SSF53335">
    <property type="entry name" value="S-adenosyl-L-methionine-dependent methyltransferases"/>
    <property type="match status" value="1"/>
</dbReference>
<sequence length="303" mass="32820">MRPTGDERDTWDITTSVGSTALFVAAARALEARKPSPLAVDPFAELFCRAVGGDWAAVLDGATGDHGPLRLRSDFGDHFTSFQGARTRYFDAYFAAAAEAGVEQIVLLAAGLDSRAFRLPWPDGTVVYELDQPRVLDFKREVLVRNGAEPRAERREVPVDLRDDWAGALRSAGFDPGRPSAWLAEGLLIYLPATAQEQLFTGIDGMAHSGSWVGIEEGAPMPQAAFLAKQQEERDAGDEGTFFTLVYNEQHEPAESWFTARGWTATTTRLPAHLTQLGRPIPADDPEAGAMASSISLVTATKA</sequence>
<dbReference type="EC" id="2.1.1.-" evidence="6"/>
<dbReference type="OrthoDB" id="9806164at2"/>
<dbReference type="Pfam" id="PF04072">
    <property type="entry name" value="LCM"/>
    <property type="match status" value="1"/>
</dbReference>
<dbReference type="EMBL" id="MCHX01000060">
    <property type="protein sequence ID" value="OFJ51647.1"/>
    <property type="molecule type" value="Genomic_DNA"/>
</dbReference>
<dbReference type="GO" id="GO:0032259">
    <property type="term" value="P:methylation"/>
    <property type="evidence" value="ECO:0007669"/>
    <property type="project" value="UniProtKB-KW"/>
</dbReference>
<protein>
    <recommendedName>
        <fullName evidence="6">S-adenosyl-L-methionine-dependent methyltransferase</fullName>
        <ecNumber evidence="6">2.1.1.-</ecNumber>
    </recommendedName>
</protein>
<evidence type="ECO:0000256" key="6">
    <source>
        <dbReference type="RuleBase" id="RU362030"/>
    </source>
</evidence>
<keyword evidence="5 6" id="KW-0949">S-adenosyl-L-methionine</keyword>
<organism evidence="7 8">
    <name type="scientific">Mycolicibacterium grossiae</name>
    <dbReference type="NCBI Taxonomy" id="1552759"/>
    <lineage>
        <taxon>Bacteria</taxon>
        <taxon>Bacillati</taxon>
        <taxon>Actinomycetota</taxon>
        <taxon>Actinomycetes</taxon>
        <taxon>Mycobacteriales</taxon>
        <taxon>Mycobacteriaceae</taxon>
        <taxon>Mycolicibacterium</taxon>
    </lineage>
</organism>
<accession>A0A1E8PZT1</accession>
<name>A0A1E8PZT1_9MYCO</name>
<dbReference type="Proteomes" id="UP000178953">
    <property type="component" value="Unassembled WGS sequence"/>
</dbReference>
<evidence type="ECO:0000313" key="7">
    <source>
        <dbReference type="EMBL" id="OFJ51647.1"/>
    </source>
</evidence>
<evidence type="ECO:0000256" key="3">
    <source>
        <dbReference type="ARBA" id="ARBA00022603"/>
    </source>
</evidence>
<dbReference type="InterPro" id="IPR007213">
    <property type="entry name" value="Ppm1/Ppm2/Tcmp"/>
</dbReference>
<dbReference type="InterPro" id="IPR029063">
    <property type="entry name" value="SAM-dependent_MTases_sf"/>
</dbReference>
<keyword evidence="4 7" id="KW-0808">Transferase</keyword>
<dbReference type="InterPro" id="IPR011610">
    <property type="entry name" value="SAM_mthyl_Trfase_ML2640-like"/>
</dbReference>
<dbReference type="Gene3D" id="3.40.50.150">
    <property type="entry name" value="Vaccinia Virus protein VP39"/>
    <property type="match status" value="1"/>
</dbReference>
<reference evidence="7 8" key="1">
    <citation type="submission" date="2016-09" db="EMBL/GenBank/DDBJ databases">
        <title>genome sequence of Mycobacterium sp. 739 SCH.</title>
        <authorList>
            <person name="Greninger A.L."/>
            <person name="Qin X."/>
            <person name="Jerome K."/>
            <person name="Vora S."/>
            <person name="Quinn K."/>
        </authorList>
    </citation>
    <scope>NUCLEOTIDE SEQUENCE [LARGE SCALE GENOMIC DNA]</scope>
    <source>
        <strain evidence="7 8">SCH</strain>
    </source>
</reference>
<gene>
    <name evidence="7" type="ORF">BEL07_21705</name>
</gene>
<dbReference type="GO" id="GO:0008168">
    <property type="term" value="F:methyltransferase activity"/>
    <property type="evidence" value="ECO:0007669"/>
    <property type="project" value="UniProtKB-UniRule"/>
</dbReference>
<evidence type="ECO:0000256" key="4">
    <source>
        <dbReference type="ARBA" id="ARBA00022679"/>
    </source>
</evidence>
<evidence type="ECO:0000256" key="5">
    <source>
        <dbReference type="ARBA" id="ARBA00022691"/>
    </source>
</evidence>
<evidence type="ECO:0000313" key="8">
    <source>
        <dbReference type="Proteomes" id="UP000178953"/>
    </source>
</evidence>
<dbReference type="PANTHER" id="PTHR43619:SF2">
    <property type="entry name" value="S-ADENOSYL-L-METHIONINE-DEPENDENT METHYLTRANSFERASES SUPERFAMILY PROTEIN"/>
    <property type="match status" value="1"/>
</dbReference>
<proteinExistence type="inferred from homology"/>
<comment type="similarity">
    <text evidence="2 6">Belongs to the UPF0677 family.</text>
</comment>
<dbReference type="AlphaFoldDB" id="A0A1E8PZT1"/>
<comment type="function">
    <text evidence="1 6">Exhibits S-adenosyl-L-methionine-dependent methyltransferase activity.</text>
</comment>
<keyword evidence="3 6" id="KW-0489">Methyltransferase</keyword>
<keyword evidence="8" id="KW-1185">Reference proteome</keyword>
<dbReference type="NCBIfam" id="TIGR00027">
    <property type="entry name" value="mthyl_TIGR00027"/>
    <property type="match status" value="1"/>
</dbReference>